<dbReference type="OrthoDB" id="39118at10239"/>
<proteinExistence type="predicted"/>
<protein>
    <submittedName>
        <fullName evidence="1">Orf50-like protein</fullName>
    </submittedName>
</protein>
<reference evidence="1 2" key="1">
    <citation type="journal article" date="2015" name="Genome Announc.">
        <title>A Distinct Group II Alphabaculovirus Isolated from a Peridroma Species.</title>
        <authorList>
            <person name="Rohrmann G.F."/>
            <person name="Erlandson M.A."/>
            <person name="Theilmann D.A."/>
        </authorList>
    </citation>
    <scope>NUCLEOTIDE SEQUENCE [LARGE SCALE GENOMIC DNA]</scope>
    <source>
        <strain evidence="1">GR_167</strain>
    </source>
</reference>
<dbReference type="GeneID" id="20004014"/>
<dbReference type="EMBL" id="KM009991">
    <property type="protein sequence ID" value="AIE47831.1"/>
    <property type="molecule type" value="Genomic_DNA"/>
</dbReference>
<dbReference type="RefSeq" id="YP_009049931.1">
    <property type="nucleotide sequence ID" value="NC_024625.1"/>
</dbReference>
<evidence type="ECO:0000313" key="2">
    <source>
        <dbReference type="Proteomes" id="UP000203240"/>
    </source>
</evidence>
<dbReference type="Proteomes" id="UP000203240">
    <property type="component" value="Segment"/>
</dbReference>
<evidence type="ECO:0000313" key="1">
    <source>
        <dbReference type="EMBL" id="AIE47831.1"/>
    </source>
</evidence>
<keyword evidence="2" id="KW-1185">Reference proteome</keyword>
<accession>A0A068LMS9</accession>
<gene>
    <name evidence="1" type="ORF">pesp105</name>
</gene>
<sequence>MASHDKNMEYVNAIIEHLENRGLFLDDTYSTPLYPFSPLTHKMAQDICDGVGAELLRCARLVRLDLSSHLEREFASDIVAAKTLPVSEIVERVVGMINAMAPEVTRRAAKVEKMKDFVQKSTDYVLSDLDLPFYKGKDFYRDASYRKTALLQNILTNEDMLEWLRVEDADEQFQAFASTKLDAINNMLETEWHRYPDWEEDVYSALEDYINETPC</sequence>
<organism evidence="1 2">
    <name type="scientific">Peridroma alphabaculovirus</name>
    <dbReference type="NCBI Taxonomy" id="1346829"/>
    <lineage>
        <taxon>Viruses</taxon>
        <taxon>Viruses incertae sedis</taxon>
        <taxon>Naldaviricetes</taxon>
        <taxon>Lefavirales</taxon>
        <taxon>Baculoviridae</taxon>
        <taxon>Alphabaculovirus</taxon>
    </lineage>
</organism>
<name>A0A068LMS9_9ABAC</name>